<evidence type="ECO:0000313" key="10">
    <source>
        <dbReference type="Proteomes" id="UP000193355"/>
    </source>
</evidence>
<dbReference type="OrthoDB" id="9764501at2"/>
<evidence type="ECO:0000256" key="2">
    <source>
        <dbReference type="ARBA" id="ARBA00022643"/>
    </source>
</evidence>
<keyword evidence="4 5" id="KW-0560">Oxidoreductase</keyword>
<dbReference type="InterPro" id="IPR013785">
    <property type="entry name" value="Aldolase_TIM"/>
</dbReference>
<dbReference type="EMBL" id="FXBB01000012">
    <property type="protein sequence ID" value="SMG27167.1"/>
    <property type="molecule type" value="Genomic_DNA"/>
</dbReference>
<feature type="domain" description="DUS-like FMN-binding" evidence="8">
    <location>
        <begin position="15"/>
        <end position="312"/>
    </location>
</feature>
<protein>
    <recommendedName>
        <fullName evidence="5">tRNA-dihydrouridine synthase</fullName>
        <ecNumber evidence="5">1.3.1.-</ecNumber>
    </recommendedName>
</protein>
<keyword evidence="2 5" id="KW-0288">FMN</keyword>
<comment type="similarity">
    <text evidence="5">Belongs to the dus family.</text>
</comment>
<dbReference type="InterPro" id="IPR035587">
    <property type="entry name" value="DUS-like_FMN-bd"/>
</dbReference>
<dbReference type="InterPro" id="IPR001269">
    <property type="entry name" value="DUS_fam"/>
</dbReference>
<feature type="binding site" evidence="7">
    <location>
        <position position="142"/>
    </location>
    <ligand>
        <name>FMN</name>
        <dbReference type="ChEBI" id="CHEBI:58210"/>
    </ligand>
</feature>
<evidence type="ECO:0000256" key="5">
    <source>
        <dbReference type="PIRNR" id="PIRNR006621"/>
    </source>
</evidence>
<dbReference type="Gene3D" id="3.20.20.70">
    <property type="entry name" value="Aldolase class I"/>
    <property type="match status" value="1"/>
</dbReference>
<sequence>MAITVGRISIENPLMLSPLAGITIPAVRRLFWRLGVGLAHTEMVSCAGLIRDNGKTERMLHRAPDEGPLVLQLFAGDVKTLVGGAEVALSLGNHFQAIGINMACPMPKVLKKGAGARLLDRMDVAVDMVRELKSLGLPVWPKIRKIVPDGDGPDTLRFASALIDAGADNVGIHGRTAPQRYEGRSDPEEVLKVARRFPGMISASGDMTDFESISHMMDGGCVSVFMARGAISDPFVIPRIRSKMGYNIGNCPFPQEPTLEERAGLFASLAEDLLSLHGERVALVMLKRFMSGLFRGVPGCGPYKRSIASVSDWPQAMDLVLDWRRYFERGIWNERYGTEHGDARGGDPQAEAR</sequence>
<feature type="binding site" evidence="7">
    <location>
        <begin position="227"/>
        <end position="228"/>
    </location>
    <ligand>
        <name>FMN</name>
        <dbReference type="ChEBI" id="CHEBI:58210"/>
    </ligand>
</feature>
<dbReference type="PANTHER" id="PTHR45846">
    <property type="entry name" value="TRNA-DIHYDROURIDINE(47) SYNTHASE [NAD(P)(+)]-LIKE"/>
    <property type="match status" value="1"/>
</dbReference>
<dbReference type="AlphaFoldDB" id="A0A1X7JHF9"/>
<dbReference type="Pfam" id="PF01207">
    <property type="entry name" value="Dus"/>
    <property type="match status" value="1"/>
</dbReference>
<gene>
    <name evidence="9" type="ORF">SAMN06275492_11229</name>
</gene>
<dbReference type="GO" id="GO:0017150">
    <property type="term" value="F:tRNA dihydrouridine synthase activity"/>
    <property type="evidence" value="ECO:0007669"/>
    <property type="project" value="InterPro"/>
</dbReference>
<feature type="active site" description="Proton donor" evidence="6">
    <location>
        <position position="104"/>
    </location>
</feature>
<name>A0A1X7JHF9_9BACT</name>
<dbReference type="STRING" id="561720.SAMN06275492_11229"/>
<proteinExistence type="inferred from homology"/>
<comment type="function">
    <text evidence="5">Catalyzes the synthesis of 5,6-dihydrouridine (D), a modified base found in the D-loop of most tRNAs, via the reduction of the C5-C6 double bond in target uridines.</text>
</comment>
<keyword evidence="7" id="KW-0547">Nucleotide-binding</keyword>
<keyword evidence="10" id="KW-1185">Reference proteome</keyword>
<reference evidence="10" key="1">
    <citation type="submission" date="2017-04" db="EMBL/GenBank/DDBJ databases">
        <authorList>
            <person name="Varghese N."/>
            <person name="Submissions S."/>
        </authorList>
    </citation>
    <scope>NUCLEOTIDE SEQUENCE [LARGE SCALE GENOMIC DNA]</scope>
    <source>
        <strain evidence="10">USBA 82</strain>
    </source>
</reference>
<evidence type="ECO:0000256" key="6">
    <source>
        <dbReference type="PIRSR" id="PIRSR006621-1"/>
    </source>
</evidence>
<dbReference type="GO" id="GO:0050660">
    <property type="term" value="F:flavin adenine dinucleotide binding"/>
    <property type="evidence" value="ECO:0007669"/>
    <property type="project" value="InterPro"/>
</dbReference>
<evidence type="ECO:0000256" key="7">
    <source>
        <dbReference type="PIRSR" id="PIRSR006621-2"/>
    </source>
</evidence>
<dbReference type="EC" id="1.3.1.-" evidence="5"/>
<keyword evidence="1 5" id="KW-0285">Flavoprotein</keyword>
<keyword evidence="3 5" id="KW-0819">tRNA processing</keyword>
<feature type="binding site" evidence="7">
    <location>
        <position position="72"/>
    </location>
    <ligand>
        <name>FMN</name>
        <dbReference type="ChEBI" id="CHEBI:58210"/>
    </ligand>
</feature>
<dbReference type="GO" id="GO:0003723">
    <property type="term" value="F:RNA binding"/>
    <property type="evidence" value="ECO:0007669"/>
    <property type="project" value="TreeGrafter"/>
</dbReference>
<dbReference type="RefSeq" id="WP_085544432.1">
    <property type="nucleotide sequence ID" value="NZ_FXBB01000012.1"/>
</dbReference>
<organism evidence="9 10">
    <name type="scientific">Dethiosulfovibrio salsuginis</name>
    <dbReference type="NCBI Taxonomy" id="561720"/>
    <lineage>
        <taxon>Bacteria</taxon>
        <taxon>Thermotogati</taxon>
        <taxon>Synergistota</taxon>
        <taxon>Synergistia</taxon>
        <taxon>Synergistales</taxon>
        <taxon>Dethiosulfovibrionaceae</taxon>
        <taxon>Dethiosulfovibrio</taxon>
    </lineage>
</organism>
<evidence type="ECO:0000259" key="8">
    <source>
        <dbReference type="Pfam" id="PF01207"/>
    </source>
</evidence>
<evidence type="ECO:0000256" key="4">
    <source>
        <dbReference type="ARBA" id="ARBA00023002"/>
    </source>
</evidence>
<evidence type="ECO:0000256" key="1">
    <source>
        <dbReference type="ARBA" id="ARBA00022630"/>
    </source>
</evidence>
<accession>A0A1X7JHF9</accession>
<evidence type="ECO:0000313" key="9">
    <source>
        <dbReference type="EMBL" id="SMG27167.1"/>
    </source>
</evidence>
<dbReference type="Proteomes" id="UP000193355">
    <property type="component" value="Unassembled WGS sequence"/>
</dbReference>
<dbReference type="PANTHER" id="PTHR45846:SF1">
    <property type="entry name" value="TRNA-DIHYDROURIDINE(47) SYNTHASE [NAD(P)(+)]-LIKE"/>
    <property type="match status" value="1"/>
</dbReference>
<dbReference type="SUPFAM" id="SSF51395">
    <property type="entry name" value="FMN-linked oxidoreductases"/>
    <property type="match status" value="1"/>
</dbReference>
<comment type="cofactor">
    <cofactor evidence="5 7">
        <name>FMN</name>
        <dbReference type="ChEBI" id="CHEBI:58210"/>
    </cofactor>
</comment>
<dbReference type="CDD" id="cd02801">
    <property type="entry name" value="DUS_like_FMN"/>
    <property type="match status" value="1"/>
</dbReference>
<evidence type="ECO:0000256" key="3">
    <source>
        <dbReference type="ARBA" id="ARBA00022694"/>
    </source>
</evidence>
<feature type="binding site" evidence="7">
    <location>
        <position position="173"/>
    </location>
    <ligand>
        <name>FMN</name>
        <dbReference type="ChEBI" id="CHEBI:58210"/>
    </ligand>
</feature>
<dbReference type="PIRSF" id="PIRSF006621">
    <property type="entry name" value="Dus"/>
    <property type="match status" value="1"/>
</dbReference>